<dbReference type="InterPro" id="IPR035906">
    <property type="entry name" value="MetI-like_sf"/>
</dbReference>
<dbReference type="RefSeq" id="WP_132103831.1">
    <property type="nucleotide sequence ID" value="NZ_SMLB01000017.1"/>
</dbReference>
<evidence type="ECO:0000313" key="10">
    <source>
        <dbReference type="EMBL" id="TDD68934.1"/>
    </source>
</evidence>
<keyword evidence="2 7" id="KW-0813">Transport</keyword>
<comment type="similarity">
    <text evidence="7">Belongs to the binding-protein-dependent transport system permease family.</text>
</comment>
<evidence type="ECO:0000256" key="5">
    <source>
        <dbReference type="ARBA" id="ARBA00022989"/>
    </source>
</evidence>
<feature type="domain" description="ABC transmembrane type-1" evidence="9">
    <location>
        <begin position="79"/>
        <end position="263"/>
    </location>
</feature>
<accession>A0A4R5ADL9</accession>
<dbReference type="PANTHER" id="PTHR30151:SF0">
    <property type="entry name" value="ABC TRANSPORTER PERMEASE PROTEIN MJ0413-RELATED"/>
    <property type="match status" value="1"/>
</dbReference>
<dbReference type="GO" id="GO:0005886">
    <property type="term" value="C:plasma membrane"/>
    <property type="evidence" value="ECO:0007669"/>
    <property type="project" value="UniProtKB-SubCell"/>
</dbReference>
<keyword evidence="5 7" id="KW-1133">Transmembrane helix</keyword>
<keyword evidence="4 7" id="KW-0812">Transmembrane</keyword>
<keyword evidence="11" id="KW-1185">Reference proteome</keyword>
<dbReference type="SUPFAM" id="SSF161098">
    <property type="entry name" value="MetI-like"/>
    <property type="match status" value="1"/>
</dbReference>
<dbReference type="CDD" id="cd06261">
    <property type="entry name" value="TM_PBP2"/>
    <property type="match status" value="1"/>
</dbReference>
<evidence type="ECO:0000256" key="7">
    <source>
        <dbReference type="RuleBase" id="RU363032"/>
    </source>
</evidence>
<dbReference type="OrthoDB" id="3173654at2"/>
<comment type="caution">
    <text evidence="10">The sequence shown here is derived from an EMBL/GenBank/DDBJ whole genome shotgun (WGS) entry which is preliminary data.</text>
</comment>
<protein>
    <submittedName>
        <fullName evidence="10">ABC transporter permease</fullName>
    </submittedName>
</protein>
<evidence type="ECO:0000259" key="9">
    <source>
        <dbReference type="PROSITE" id="PS50928"/>
    </source>
</evidence>
<feature type="transmembrane region" description="Helical" evidence="7">
    <location>
        <begin position="120"/>
        <end position="140"/>
    </location>
</feature>
<dbReference type="GO" id="GO:0055085">
    <property type="term" value="P:transmembrane transport"/>
    <property type="evidence" value="ECO:0007669"/>
    <property type="project" value="InterPro"/>
</dbReference>
<evidence type="ECO:0000256" key="3">
    <source>
        <dbReference type="ARBA" id="ARBA00022475"/>
    </source>
</evidence>
<feature type="transmembrane region" description="Helical" evidence="7">
    <location>
        <begin position="86"/>
        <end position="108"/>
    </location>
</feature>
<evidence type="ECO:0000313" key="11">
    <source>
        <dbReference type="Proteomes" id="UP000295217"/>
    </source>
</evidence>
<proteinExistence type="inferred from homology"/>
<dbReference type="Gene3D" id="1.10.3720.10">
    <property type="entry name" value="MetI-like"/>
    <property type="match status" value="1"/>
</dbReference>
<feature type="transmembrane region" description="Helical" evidence="7">
    <location>
        <begin position="28"/>
        <end position="51"/>
    </location>
</feature>
<dbReference type="AlphaFoldDB" id="A0A4R5ADL9"/>
<evidence type="ECO:0000256" key="6">
    <source>
        <dbReference type="ARBA" id="ARBA00023136"/>
    </source>
</evidence>
<keyword evidence="6 7" id="KW-0472">Membrane</keyword>
<evidence type="ECO:0000256" key="8">
    <source>
        <dbReference type="SAM" id="MobiDB-lite"/>
    </source>
</evidence>
<organism evidence="10 11">
    <name type="scientific">Jiangella aurantiaca</name>
    <dbReference type="NCBI Taxonomy" id="2530373"/>
    <lineage>
        <taxon>Bacteria</taxon>
        <taxon>Bacillati</taxon>
        <taxon>Actinomycetota</taxon>
        <taxon>Actinomycetes</taxon>
        <taxon>Jiangellales</taxon>
        <taxon>Jiangellaceae</taxon>
        <taxon>Jiangella</taxon>
    </lineage>
</organism>
<dbReference type="InterPro" id="IPR000515">
    <property type="entry name" value="MetI-like"/>
</dbReference>
<feature type="region of interest" description="Disordered" evidence="8">
    <location>
        <begin position="1"/>
        <end position="20"/>
    </location>
</feature>
<dbReference type="Proteomes" id="UP000295217">
    <property type="component" value="Unassembled WGS sequence"/>
</dbReference>
<dbReference type="EMBL" id="SMLB01000017">
    <property type="protein sequence ID" value="TDD68934.1"/>
    <property type="molecule type" value="Genomic_DNA"/>
</dbReference>
<keyword evidence="3" id="KW-1003">Cell membrane</keyword>
<evidence type="ECO:0000256" key="4">
    <source>
        <dbReference type="ARBA" id="ARBA00022692"/>
    </source>
</evidence>
<comment type="subcellular location">
    <subcellularLocation>
        <location evidence="1 7">Cell membrane</location>
        <topology evidence="1 7">Multi-pass membrane protein</topology>
    </subcellularLocation>
</comment>
<sequence>MTTTTVTRSAPRRRRPAAGAVSGTSRRVALGVLGAAIAVAIWYLVAVSGIVSGRGVPRPDEVLSAGWVLFTEQDLLFDIRVSMTRVCIGVTIGSLLALPVGFLLAWYPTLRAMAEPLVNFFRALPPIALVPLVIVYFGIGENARISILVYASFFAAVIVLFEGISSIDPLLVRATRVLGANPWEVFARTVVPASVPHLFTAVRVALGVSWATVVAAELVAAQRGLGAAIQDAATFYRIPDMYVGIAMIGATALLMDLVLKLVQSRLTTWQEKTR</sequence>
<evidence type="ECO:0000256" key="2">
    <source>
        <dbReference type="ARBA" id="ARBA00022448"/>
    </source>
</evidence>
<reference evidence="10 11" key="1">
    <citation type="submission" date="2019-02" db="EMBL/GenBank/DDBJ databases">
        <title>Draft genome sequences of novel Actinobacteria.</title>
        <authorList>
            <person name="Sahin N."/>
            <person name="Ay H."/>
            <person name="Saygin H."/>
        </authorList>
    </citation>
    <scope>NUCLEOTIDE SEQUENCE [LARGE SCALE GENOMIC DNA]</scope>
    <source>
        <strain evidence="10 11">8K307</strain>
    </source>
</reference>
<gene>
    <name evidence="10" type="ORF">E1262_14435</name>
</gene>
<dbReference type="Pfam" id="PF00528">
    <property type="entry name" value="BPD_transp_1"/>
    <property type="match status" value="1"/>
</dbReference>
<feature type="transmembrane region" description="Helical" evidence="7">
    <location>
        <begin position="147"/>
        <end position="167"/>
    </location>
</feature>
<name>A0A4R5ADL9_9ACTN</name>
<dbReference type="PANTHER" id="PTHR30151">
    <property type="entry name" value="ALKANE SULFONATE ABC TRANSPORTER-RELATED, MEMBRANE SUBUNIT"/>
    <property type="match status" value="1"/>
</dbReference>
<evidence type="ECO:0000256" key="1">
    <source>
        <dbReference type="ARBA" id="ARBA00004651"/>
    </source>
</evidence>
<feature type="transmembrane region" description="Helical" evidence="7">
    <location>
        <begin position="241"/>
        <end position="262"/>
    </location>
</feature>
<dbReference type="PROSITE" id="PS50928">
    <property type="entry name" value="ABC_TM1"/>
    <property type="match status" value="1"/>
</dbReference>